<dbReference type="OMA" id="FACWKHG"/>
<accession>A1C5P9</accession>
<feature type="chain" id="PRO_5002632801" evidence="1">
    <location>
        <begin position="21"/>
        <end position="126"/>
    </location>
</feature>
<evidence type="ECO:0000256" key="1">
    <source>
        <dbReference type="SAM" id="SignalP"/>
    </source>
</evidence>
<reference evidence="2 3" key="1">
    <citation type="journal article" date="2008" name="PLoS Genet.">
        <title>Genomic islands in the pathogenic filamentous fungus Aspergillus fumigatus.</title>
        <authorList>
            <person name="Fedorova N.D."/>
            <person name="Khaldi N."/>
            <person name="Joardar V.S."/>
            <person name="Maiti R."/>
            <person name="Amedeo P."/>
            <person name="Anderson M.J."/>
            <person name="Crabtree J."/>
            <person name="Silva J.C."/>
            <person name="Badger J.H."/>
            <person name="Albarraq A."/>
            <person name="Angiuoli S."/>
            <person name="Bussey H."/>
            <person name="Bowyer P."/>
            <person name="Cotty P.J."/>
            <person name="Dyer P.S."/>
            <person name="Egan A."/>
            <person name="Galens K."/>
            <person name="Fraser-Liggett C.M."/>
            <person name="Haas B.J."/>
            <person name="Inman J.M."/>
            <person name="Kent R."/>
            <person name="Lemieux S."/>
            <person name="Malavazi I."/>
            <person name="Orvis J."/>
            <person name="Roemer T."/>
            <person name="Ronning C.M."/>
            <person name="Sundaram J.P."/>
            <person name="Sutton G."/>
            <person name="Turner G."/>
            <person name="Venter J.C."/>
            <person name="White O.R."/>
            <person name="Whitty B.R."/>
            <person name="Youngman P."/>
            <person name="Wolfe K.H."/>
            <person name="Goldman G.H."/>
            <person name="Wortman J.R."/>
            <person name="Jiang B."/>
            <person name="Denning D.W."/>
            <person name="Nierman W.C."/>
        </authorList>
    </citation>
    <scope>NUCLEOTIDE SEQUENCE [LARGE SCALE GENOMIC DNA]</scope>
    <source>
        <strain evidence="3">ATCC 1007 / CBS 513.65 / DSM 816 / NCTC 3887 / NRRL 1</strain>
    </source>
</reference>
<organism evidence="2 3">
    <name type="scientific">Aspergillus clavatus (strain ATCC 1007 / CBS 513.65 / DSM 816 / NCTC 3887 / NRRL 1 / QM 1276 / 107)</name>
    <dbReference type="NCBI Taxonomy" id="344612"/>
    <lineage>
        <taxon>Eukaryota</taxon>
        <taxon>Fungi</taxon>
        <taxon>Dikarya</taxon>
        <taxon>Ascomycota</taxon>
        <taxon>Pezizomycotina</taxon>
        <taxon>Eurotiomycetes</taxon>
        <taxon>Eurotiomycetidae</taxon>
        <taxon>Eurotiales</taxon>
        <taxon>Aspergillaceae</taxon>
        <taxon>Aspergillus</taxon>
        <taxon>Aspergillus subgen. Fumigati</taxon>
    </lineage>
</organism>
<gene>
    <name evidence="2" type="ORF">ACLA_004310</name>
</gene>
<sequence length="126" mass="13914">MKFLNISIALLGSLPLLSVAAPVANPEAELELDLEKRRSAQTCKIVNVNPGNYVNCRYQPSLKAGEIFGFPKGEKLTFACYKKGDCVNGVWGSTWDQITYLKTTCYVNGYYTDSNCPSSMLPPFFA</sequence>
<keyword evidence="3" id="KW-1185">Reference proteome</keyword>
<dbReference type="GeneID" id="4708328"/>
<feature type="signal peptide" evidence="1">
    <location>
        <begin position="1"/>
        <end position="20"/>
    </location>
</feature>
<dbReference type="Proteomes" id="UP000006701">
    <property type="component" value="Unassembled WGS sequence"/>
</dbReference>
<evidence type="ECO:0000313" key="2">
    <source>
        <dbReference type="EMBL" id="EAW15017.1"/>
    </source>
</evidence>
<dbReference type="Gene3D" id="2.30.30.40">
    <property type="entry name" value="SH3 Domains"/>
    <property type="match status" value="1"/>
</dbReference>
<protein>
    <submittedName>
        <fullName evidence="2">Mannose binding protein, putative</fullName>
    </submittedName>
</protein>
<dbReference type="VEuPathDB" id="FungiDB:ACLA_004310"/>
<dbReference type="OrthoDB" id="2251794at2759"/>
<dbReference type="eggNOG" id="ENOG502ST40">
    <property type="taxonomic scope" value="Eukaryota"/>
</dbReference>
<proteinExistence type="predicted"/>
<dbReference type="RefSeq" id="XP_001276443.1">
    <property type="nucleotide sequence ID" value="XM_001276442.1"/>
</dbReference>
<dbReference type="AlphaFoldDB" id="A1C5P9"/>
<dbReference type="EMBL" id="DS027004">
    <property type="protein sequence ID" value="EAW15017.1"/>
    <property type="molecule type" value="Genomic_DNA"/>
</dbReference>
<keyword evidence="1" id="KW-0732">Signal</keyword>
<name>A1C5P9_ASPCL</name>
<evidence type="ECO:0000313" key="3">
    <source>
        <dbReference type="Proteomes" id="UP000006701"/>
    </source>
</evidence>
<dbReference type="HOGENOM" id="CLU_125595_1_0_1"/>
<dbReference type="KEGG" id="act:ACLA_004310"/>